<name>A0AAV3UHQ2_9EURY</name>
<comment type="similarity">
    <text evidence="1">Belongs to the AHA1 family.</text>
</comment>
<reference evidence="4 5" key="1">
    <citation type="journal article" date="2019" name="Int. J. Syst. Evol. Microbiol.">
        <title>The Global Catalogue of Microorganisms (GCM) 10K type strain sequencing project: providing services to taxonomists for standard genome sequencing and annotation.</title>
        <authorList>
            <consortium name="The Broad Institute Genomics Platform"/>
            <consortium name="The Broad Institute Genome Sequencing Center for Infectious Disease"/>
            <person name="Wu L."/>
            <person name="Ma J."/>
        </authorList>
    </citation>
    <scope>NUCLEOTIDE SEQUENCE [LARGE SCALE GENOMIC DNA]</scope>
    <source>
        <strain evidence="4 5">JCM 17504</strain>
    </source>
</reference>
<dbReference type="Gene3D" id="3.30.530.20">
    <property type="match status" value="1"/>
</dbReference>
<protein>
    <submittedName>
        <fullName evidence="4">SRPBCC family protein</fullName>
    </submittedName>
</protein>
<organism evidence="4 5">
    <name type="scientific">Haladaptatus pallidirubidus</name>
    <dbReference type="NCBI Taxonomy" id="1008152"/>
    <lineage>
        <taxon>Archaea</taxon>
        <taxon>Methanobacteriati</taxon>
        <taxon>Methanobacteriota</taxon>
        <taxon>Stenosarchaea group</taxon>
        <taxon>Halobacteria</taxon>
        <taxon>Halobacteriales</taxon>
        <taxon>Haladaptataceae</taxon>
        <taxon>Haladaptatus</taxon>
    </lineage>
</organism>
<evidence type="ECO:0000256" key="2">
    <source>
        <dbReference type="SAM" id="MobiDB-lite"/>
    </source>
</evidence>
<dbReference type="Proteomes" id="UP001501729">
    <property type="component" value="Unassembled WGS sequence"/>
</dbReference>
<comment type="caution">
    <text evidence="4">The sequence shown here is derived from an EMBL/GenBank/DDBJ whole genome shotgun (WGS) entry which is preliminary data.</text>
</comment>
<dbReference type="SUPFAM" id="SSF55961">
    <property type="entry name" value="Bet v1-like"/>
    <property type="match status" value="1"/>
</dbReference>
<evidence type="ECO:0000259" key="3">
    <source>
        <dbReference type="Pfam" id="PF08327"/>
    </source>
</evidence>
<feature type="region of interest" description="Disordered" evidence="2">
    <location>
        <begin position="1"/>
        <end position="22"/>
    </location>
</feature>
<gene>
    <name evidence="4" type="ORF">GCM10025751_23450</name>
</gene>
<evidence type="ECO:0000313" key="5">
    <source>
        <dbReference type="Proteomes" id="UP001501729"/>
    </source>
</evidence>
<feature type="compositionally biased region" description="Polar residues" evidence="2">
    <location>
        <begin position="1"/>
        <end position="10"/>
    </location>
</feature>
<dbReference type="Pfam" id="PF08327">
    <property type="entry name" value="AHSA1"/>
    <property type="match status" value="1"/>
</dbReference>
<dbReference type="AlphaFoldDB" id="A0AAV3UHQ2"/>
<dbReference type="EMBL" id="BAABKX010000007">
    <property type="protein sequence ID" value="GAA5049980.1"/>
    <property type="molecule type" value="Genomic_DNA"/>
</dbReference>
<feature type="domain" description="Activator of Hsp90 ATPase homologue 1/2-like C-terminal" evidence="3">
    <location>
        <begin position="31"/>
        <end position="165"/>
    </location>
</feature>
<keyword evidence="5" id="KW-1185">Reference proteome</keyword>
<sequence length="167" mass="18183">MTDTTDNGSKSMDETTTNEDRSITVNRVIEAPPTRVYEAFVDPDELAAWLPPEGFSAVIHEFDATEGGTFRMSFNADVEELEPYASTFSGTYQELVPGERIVYTDSFESDDPGMAGEMTTTVTFEEVPDGTEVTARQAGIPENIPPQDANEGWNDSLGNLAELVEGA</sequence>
<evidence type="ECO:0000256" key="1">
    <source>
        <dbReference type="ARBA" id="ARBA00006817"/>
    </source>
</evidence>
<dbReference type="InterPro" id="IPR023393">
    <property type="entry name" value="START-like_dom_sf"/>
</dbReference>
<proteinExistence type="inferred from homology"/>
<dbReference type="GeneID" id="68615397"/>
<dbReference type="InterPro" id="IPR013538">
    <property type="entry name" value="ASHA1/2-like_C"/>
</dbReference>
<evidence type="ECO:0000313" key="4">
    <source>
        <dbReference type="EMBL" id="GAA5049980.1"/>
    </source>
</evidence>
<dbReference type="RefSeq" id="WP_227777294.1">
    <property type="nucleotide sequence ID" value="NZ_BAABKX010000007.1"/>
</dbReference>
<accession>A0AAV3UHQ2</accession>